<keyword evidence="9 15" id="KW-0227">DNA damage</keyword>
<dbReference type="HAMAP" id="MF_01113">
    <property type="entry name" value="DNApol_IV"/>
    <property type="match status" value="1"/>
</dbReference>
<dbReference type="GO" id="GO:0000287">
    <property type="term" value="F:magnesium ion binding"/>
    <property type="evidence" value="ECO:0007669"/>
    <property type="project" value="UniProtKB-UniRule"/>
</dbReference>
<keyword evidence="10 15" id="KW-0460">Magnesium</keyword>
<dbReference type="InterPro" id="IPR043128">
    <property type="entry name" value="Rev_trsase/Diguanyl_cyclase"/>
</dbReference>
<proteinExistence type="inferred from homology"/>
<feature type="binding site" evidence="15">
    <location>
        <position position="109"/>
    </location>
    <ligand>
        <name>Mg(2+)</name>
        <dbReference type="ChEBI" id="CHEBI:18420"/>
    </ligand>
</feature>
<evidence type="ECO:0000256" key="11">
    <source>
        <dbReference type="ARBA" id="ARBA00022932"/>
    </source>
</evidence>
<keyword evidence="13 15" id="KW-0234">DNA repair</keyword>
<comment type="subcellular location">
    <subcellularLocation>
        <location evidence="1 15">Cytoplasm</location>
    </subcellularLocation>
</comment>
<comment type="similarity">
    <text evidence="2 15">Belongs to the DNA polymerase type-Y family.</text>
</comment>
<dbReference type="InterPro" id="IPR001126">
    <property type="entry name" value="UmuC"/>
</dbReference>
<dbReference type="GO" id="GO:0003684">
    <property type="term" value="F:damaged DNA binding"/>
    <property type="evidence" value="ECO:0007669"/>
    <property type="project" value="InterPro"/>
</dbReference>
<dbReference type="InterPro" id="IPR036775">
    <property type="entry name" value="DNA_pol_Y-fam_lit_finger_sf"/>
</dbReference>
<dbReference type="Gene3D" id="3.40.1170.60">
    <property type="match status" value="1"/>
</dbReference>
<accession>A0A420E8N3</accession>
<dbReference type="GO" id="GO:0003887">
    <property type="term" value="F:DNA-directed DNA polymerase activity"/>
    <property type="evidence" value="ECO:0007669"/>
    <property type="project" value="UniProtKB-UniRule"/>
</dbReference>
<dbReference type="NCBIfam" id="NF002677">
    <property type="entry name" value="PRK02406.1"/>
    <property type="match status" value="1"/>
</dbReference>
<dbReference type="FunFam" id="3.40.1170.60:FF:000001">
    <property type="entry name" value="DNA polymerase IV"/>
    <property type="match status" value="1"/>
</dbReference>
<keyword evidence="12 15" id="KW-0238">DNA-binding</keyword>
<evidence type="ECO:0000256" key="10">
    <source>
        <dbReference type="ARBA" id="ARBA00022842"/>
    </source>
</evidence>
<evidence type="ECO:0000256" key="8">
    <source>
        <dbReference type="ARBA" id="ARBA00022723"/>
    </source>
</evidence>
<evidence type="ECO:0000256" key="13">
    <source>
        <dbReference type="ARBA" id="ARBA00023204"/>
    </source>
</evidence>
<keyword evidence="5 15" id="KW-0808">Transferase</keyword>
<dbReference type="PANTHER" id="PTHR11076">
    <property type="entry name" value="DNA REPAIR POLYMERASE UMUC / TRANSFERASE FAMILY MEMBER"/>
    <property type="match status" value="1"/>
</dbReference>
<dbReference type="EC" id="2.7.7.7" evidence="15"/>
<organism evidence="17 18">
    <name type="scientific">Alginatibacterium sediminis</name>
    <dbReference type="NCBI Taxonomy" id="2164068"/>
    <lineage>
        <taxon>Bacteria</taxon>
        <taxon>Pseudomonadati</taxon>
        <taxon>Pseudomonadota</taxon>
        <taxon>Gammaproteobacteria</taxon>
        <taxon>Alteromonadales</taxon>
        <taxon>Alteromonadaceae</taxon>
        <taxon>Alginatibacterium</taxon>
    </lineage>
</organism>
<keyword evidence="18" id="KW-1185">Reference proteome</keyword>
<reference evidence="17 18" key="1">
    <citation type="submission" date="2018-09" db="EMBL/GenBank/DDBJ databases">
        <authorList>
            <person name="Wang Z."/>
        </authorList>
    </citation>
    <scope>NUCLEOTIDE SEQUENCE [LARGE SCALE GENOMIC DNA]</scope>
    <source>
        <strain evidence="17 18">ALS 81</strain>
    </source>
</reference>
<evidence type="ECO:0000259" key="16">
    <source>
        <dbReference type="PROSITE" id="PS50173"/>
    </source>
</evidence>
<evidence type="ECO:0000313" key="18">
    <source>
        <dbReference type="Proteomes" id="UP000286482"/>
    </source>
</evidence>
<dbReference type="SUPFAM" id="SSF56672">
    <property type="entry name" value="DNA/RNA polymerases"/>
    <property type="match status" value="1"/>
</dbReference>
<evidence type="ECO:0000256" key="15">
    <source>
        <dbReference type="HAMAP-Rule" id="MF_01113"/>
    </source>
</evidence>
<comment type="cofactor">
    <cofactor evidence="15">
        <name>Mg(2+)</name>
        <dbReference type="ChEBI" id="CHEBI:18420"/>
    </cofactor>
    <text evidence="15">Binds 2 magnesium ions per subunit.</text>
</comment>
<comment type="catalytic activity">
    <reaction evidence="14 15">
        <text>DNA(n) + a 2'-deoxyribonucleoside 5'-triphosphate = DNA(n+1) + diphosphate</text>
        <dbReference type="Rhea" id="RHEA:22508"/>
        <dbReference type="Rhea" id="RHEA-COMP:17339"/>
        <dbReference type="Rhea" id="RHEA-COMP:17340"/>
        <dbReference type="ChEBI" id="CHEBI:33019"/>
        <dbReference type="ChEBI" id="CHEBI:61560"/>
        <dbReference type="ChEBI" id="CHEBI:173112"/>
        <dbReference type="EC" id="2.7.7.7"/>
    </reaction>
</comment>
<feature type="domain" description="UmuC" evidence="16">
    <location>
        <begin position="10"/>
        <end position="191"/>
    </location>
</feature>
<evidence type="ECO:0000256" key="5">
    <source>
        <dbReference type="ARBA" id="ARBA00022679"/>
    </source>
</evidence>
<dbReference type="InterPro" id="IPR022880">
    <property type="entry name" value="DNApol_IV"/>
</dbReference>
<evidence type="ECO:0000256" key="12">
    <source>
        <dbReference type="ARBA" id="ARBA00023125"/>
    </source>
</evidence>
<evidence type="ECO:0000256" key="9">
    <source>
        <dbReference type="ARBA" id="ARBA00022763"/>
    </source>
</evidence>
<dbReference type="EMBL" id="RAQO01000008">
    <property type="protein sequence ID" value="RKF15761.1"/>
    <property type="molecule type" value="Genomic_DNA"/>
</dbReference>
<evidence type="ECO:0000256" key="7">
    <source>
        <dbReference type="ARBA" id="ARBA00022705"/>
    </source>
</evidence>
<dbReference type="GO" id="GO:0009432">
    <property type="term" value="P:SOS response"/>
    <property type="evidence" value="ECO:0007669"/>
    <property type="project" value="TreeGrafter"/>
</dbReference>
<dbReference type="CDD" id="cd03586">
    <property type="entry name" value="PolY_Pol_IV_kappa"/>
    <property type="match status" value="1"/>
</dbReference>
<evidence type="ECO:0000256" key="3">
    <source>
        <dbReference type="ARBA" id="ARBA00022457"/>
    </source>
</evidence>
<dbReference type="SUPFAM" id="SSF100879">
    <property type="entry name" value="Lesion bypass DNA polymerase (Y-family), little finger domain"/>
    <property type="match status" value="1"/>
</dbReference>
<keyword evidence="11 15" id="KW-0239">DNA-directed DNA polymerase</keyword>
<keyword evidence="3 15" id="KW-0515">Mutator protein</keyword>
<evidence type="ECO:0000256" key="2">
    <source>
        <dbReference type="ARBA" id="ARBA00010945"/>
    </source>
</evidence>
<dbReference type="InterPro" id="IPR050116">
    <property type="entry name" value="DNA_polymerase-Y"/>
</dbReference>
<comment type="subunit">
    <text evidence="15">Monomer.</text>
</comment>
<dbReference type="GO" id="GO:0006261">
    <property type="term" value="P:DNA-templated DNA replication"/>
    <property type="evidence" value="ECO:0007669"/>
    <property type="project" value="UniProtKB-UniRule"/>
</dbReference>
<dbReference type="AlphaFoldDB" id="A0A420E8N3"/>
<comment type="function">
    <text evidence="15">Poorly processive, error-prone DNA polymerase involved in untargeted mutagenesis. Copies undamaged DNA at stalled replication forks, which arise in vivo from mismatched or misaligned primer ends. These misaligned primers can be extended by PolIV. Exhibits no 3'-5' exonuclease (proofreading) activity. May be involved in translesional synthesis, in conjunction with the beta clamp from PolIII.</text>
</comment>
<dbReference type="Gene3D" id="1.10.150.20">
    <property type="entry name" value="5' to 3' exonuclease, C-terminal subdomain"/>
    <property type="match status" value="1"/>
</dbReference>
<dbReference type="GO" id="GO:0005829">
    <property type="term" value="C:cytosol"/>
    <property type="evidence" value="ECO:0007669"/>
    <property type="project" value="TreeGrafter"/>
</dbReference>
<dbReference type="PANTHER" id="PTHR11076:SF33">
    <property type="entry name" value="DNA POLYMERASE KAPPA"/>
    <property type="match status" value="1"/>
</dbReference>
<dbReference type="Proteomes" id="UP000286482">
    <property type="component" value="Unassembled WGS sequence"/>
</dbReference>
<keyword evidence="8 15" id="KW-0479">Metal-binding</keyword>
<feature type="binding site" evidence="15">
    <location>
        <position position="14"/>
    </location>
    <ligand>
        <name>Mg(2+)</name>
        <dbReference type="ChEBI" id="CHEBI:18420"/>
    </ligand>
</feature>
<sequence>MTETQKPRKFIHVDMDAFYASVEIREQPWLADKPIAIGGRAGGRGVLSTCNYIARQYGLHSAMPTHQALKLCPDVVLLPGQMSLYKEISQQVQAIFRRYTDLVEPLSLDEAYLDVTDSDLHQGSATRIAQAIRNDIFKETQLTASAGVAPLKYLAKIASELDKPNGLSVIAPEQVEQFISELELRKISGVGKVSAQRLSEHGYVYGRDILASNSEQLRLELGKLGEMLWRRCNALDSGRVSTHRVRKSVGVERTFAKDIGDSQLLGEKLIGLLPELKRRSDKVLAGEASIKTIGVKIKFSDFQQTTHDQQAQQIDEQVLMDLFSQAMLRGNGKAVRLVGLHIGLEYSKQRQEQMHLPLS</sequence>
<keyword evidence="7 15" id="KW-0235">DNA replication</keyword>
<feature type="site" description="Substrate discrimination" evidence="15">
    <location>
        <position position="19"/>
    </location>
</feature>
<dbReference type="InterPro" id="IPR043502">
    <property type="entry name" value="DNA/RNA_pol_sf"/>
</dbReference>
<dbReference type="GO" id="GO:0006281">
    <property type="term" value="P:DNA repair"/>
    <property type="evidence" value="ECO:0007669"/>
    <property type="project" value="UniProtKB-UniRule"/>
</dbReference>
<dbReference type="RefSeq" id="WP_120355847.1">
    <property type="nucleotide sequence ID" value="NZ_RAQO01000008.1"/>
</dbReference>
<evidence type="ECO:0000256" key="14">
    <source>
        <dbReference type="ARBA" id="ARBA00049244"/>
    </source>
</evidence>
<evidence type="ECO:0000313" key="17">
    <source>
        <dbReference type="EMBL" id="RKF15761.1"/>
    </source>
</evidence>
<dbReference type="PROSITE" id="PS50173">
    <property type="entry name" value="UMUC"/>
    <property type="match status" value="1"/>
</dbReference>
<dbReference type="GO" id="GO:0042276">
    <property type="term" value="P:error-prone translesion synthesis"/>
    <property type="evidence" value="ECO:0007669"/>
    <property type="project" value="TreeGrafter"/>
</dbReference>
<feature type="active site" evidence="15">
    <location>
        <position position="110"/>
    </location>
</feature>
<dbReference type="Pfam" id="PF11799">
    <property type="entry name" value="IMS_C"/>
    <property type="match status" value="1"/>
</dbReference>
<dbReference type="Pfam" id="PF00817">
    <property type="entry name" value="IMS"/>
    <property type="match status" value="1"/>
</dbReference>
<comment type="caution">
    <text evidence="17">The sequence shown here is derived from an EMBL/GenBank/DDBJ whole genome shotgun (WGS) entry which is preliminary data.</text>
</comment>
<protein>
    <recommendedName>
        <fullName evidence="15">DNA polymerase IV</fullName>
        <shortName evidence="15">Pol IV</shortName>
        <ecNumber evidence="15">2.7.7.7</ecNumber>
    </recommendedName>
</protein>
<gene>
    <name evidence="15" type="primary">dinB</name>
    <name evidence="17" type="ORF">DBZ36_15395</name>
</gene>
<dbReference type="OrthoDB" id="9808813at2"/>
<dbReference type="Gene3D" id="3.30.70.270">
    <property type="match status" value="1"/>
</dbReference>
<evidence type="ECO:0000256" key="4">
    <source>
        <dbReference type="ARBA" id="ARBA00022490"/>
    </source>
</evidence>
<evidence type="ECO:0000256" key="1">
    <source>
        <dbReference type="ARBA" id="ARBA00004496"/>
    </source>
</evidence>
<evidence type="ECO:0000256" key="6">
    <source>
        <dbReference type="ARBA" id="ARBA00022695"/>
    </source>
</evidence>
<keyword evidence="4 15" id="KW-0963">Cytoplasm</keyword>
<keyword evidence="6 15" id="KW-0548">Nucleotidyltransferase</keyword>
<dbReference type="InterPro" id="IPR017961">
    <property type="entry name" value="DNA_pol_Y-fam_little_finger"/>
</dbReference>
<dbReference type="Gene3D" id="3.30.1490.100">
    <property type="entry name" value="DNA polymerase, Y-family, little finger domain"/>
    <property type="match status" value="1"/>
</dbReference>
<name>A0A420E8N3_9ALTE</name>